<dbReference type="EMBL" id="BJVJ01000061">
    <property type="protein sequence ID" value="GEL25713.1"/>
    <property type="molecule type" value="Genomic_DNA"/>
</dbReference>
<gene>
    <name evidence="1" type="ORF">PSU4_46670</name>
</gene>
<evidence type="ECO:0000313" key="1">
    <source>
        <dbReference type="EMBL" id="GEL25713.1"/>
    </source>
</evidence>
<dbReference type="SUPFAM" id="SSF56784">
    <property type="entry name" value="HAD-like"/>
    <property type="match status" value="1"/>
</dbReference>
<accession>A0A511DN69</accession>
<sequence length="131" mass="13567">MTGTLRGLILDVGGVLTDGPPVTDLPARSRAVGVRTALLTDASSVPPELAALVDVVRLGCDGPRKPHPEAFRAAAAALGVPIEQCVVVDDAEANVRGAREAGAVVVRHVDADATVLEVEILLDLHPERRGN</sequence>
<dbReference type="InterPro" id="IPR036412">
    <property type="entry name" value="HAD-like_sf"/>
</dbReference>
<dbReference type="Gene3D" id="3.40.50.1000">
    <property type="entry name" value="HAD superfamily/HAD-like"/>
    <property type="match status" value="1"/>
</dbReference>
<dbReference type="Pfam" id="PF00702">
    <property type="entry name" value="Hydrolase"/>
    <property type="match status" value="1"/>
</dbReference>
<organism evidence="1 2">
    <name type="scientific">Pseudonocardia sulfidoxydans NBRC 16205</name>
    <dbReference type="NCBI Taxonomy" id="1223511"/>
    <lineage>
        <taxon>Bacteria</taxon>
        <taxon>Bacillati</taxon>
        <taxon>Actinomycetota</taxon>
        <taxon>Actinomycetes</taxon>
        <taxon>Pseudonocardiales</taxon>
        <taxon>Pseudonocardiaceae</taxon>
        <taxon>Pseudonocardia</taxon>
    </lineage>
</organism>
<comment type="caution">
    <text evidence="1">The sequence shown here is derived from an EMBL/GenBank/DDBJ whole genome shotgun (WGS) entry which is preliminary data.</text>
</comment>
<proteinExistence type="predicted"/>
<dbReference type="Proteomes" id="UP000321685">
    <property type="component" value="Unassembled WGS sequence"/>
</dbReference>
<evidence type="ECO:0008006" key="3">
    <source>
        <dbReference type="Google" id="ProtNLM"/>
    </source>
</evidence>
<evidence type="ECO:0000313" key="2">
    <source>
        <dbReference type="Proteomes" id="UP000321685"/>
    </source>
</evidence>
<keyword evidence="2" id="KW-1185">Reference proteome</keyword>
<protein>
    <recommendedName>
        <fullName evidence="3">Haloacid dehalogenase</fullName>
    </recommendedName>
</protein>
<dbReference type="AlphaFoldDB" id="A0A511DN69"/>
<dbReference type="NCBIfam" id="TIGR01509">
    <property type="entry name" value="HAD-SF-IA-v3"/>
    <property type="match status" value="1"/>
</dbReference>
<dbReference type="InterPro" id="IPR006439">
    <property type="entry name" value="HAD-SF_hydro_IA"/>
</dbReference>
<dbReference type="RefSeq" id="WP_147112407.1">
    <property type="nucleotide sequence ID" value="NZ_BJVJ01000061.1"/>
</dbReference>
<dbReference type="OrthoDB" id="9795007at2"/>
<reference evidence="1 2" key="1">
    <citation type="submission" date="2019-07" db="EMBL/GenBank/DDBJ databases">
        <title>Whole genome shotgun sequence of Pseudonocardia sulfidoxydans NBRC 16205.</title>
        <authorList>
            <person name="Hosoyama A."/>
            <person name="Uohara A."/>
            <person name="Ohji S."/>
            <person name="Ichikawa N."/>
        </authorList>
    </citation>
    <scope>NUCLEOTIDE SEQUENCE [LARGE SCALE GENOMIC DNA]</scope>
    <source>
        <strain evidence="1 2">NBRC 16205</strain>
    </source>
</reference>
<name>A0A511DN69_9PSEU</name>
<dbReference type="InterPro" id="IPR023214">
    <property type="entry name" value="HAD_sf"/>
</dbReference>